<reference evidence="1" key="1">
    <citation type="submission" date="2019-08" db="EMBL/GenBank/DDBJ databases">
        <title>The genome of the North American firefly Photinus pyralis.</title>
        <authorList>
            <consortium name="Photinus pyralis genome working group"/>
            <person name="Fallon T.R."/>
            <person name="Sander Lower S.E."/>
            <person name="Weng J.-K."/>
        </authorList>
    </citation>
    <scope>NUCLEOTIDE SEQUENCE</scope>
    <source>
        <strain evidence="1">TRF0915ILg1</strain>
        <tissue evidence="1">Whole body</tissue>
    </source>
</reference>
<name>A0A8K0DBQ2_IGNLU</name>
<dbReference type="OrthoDB" id="6775559at2759"/>
<accession>A0A8K0DBQ2</accession>
<organism evidence="1 2">
    <name type="scientific">Ignelater luminosus</name>
    <name type="common">Cucubano</name>
    <name type="synonym">Pyrophorus luminosus</name>
    <dbReference type="NCBI Taxonomy" id="2038154"/>
    <lineage>
        <taxon>Eukaryota</taxon>
        <taxon>Metazoa</taxon>
        <taxon>Ecdysozoa</taxon>
        <taxon>Arthropoda</taxon>
        <taxon>Hexapoda</taxon>
        <taxon>Insecta</taxon>
        <taxon>Pterygota</taxon>
        <taxon>Neoptera</taxon>
        <taxon>Endopterygota</taxon>
        <taxon>Coleoptera</taxon>
        <taxon>Polyphaga</taxon>
        <taxon>Elateriformia</taxon>
        <taxon>Elateroidea</taxon>
        <taxon>Elateridae</taxon>
        <taxon>Agrypninae</taxon>
        <taxon>Pyrophorini</taxon>
        <taxon>Ignelater</taxon>
    </lineage>
</organism>
<dbReference type="EMBL" id="VTPC01002184">
    <property type="protein sequence ID" value="KAF2900456.1"/>
    <property type="molecule type" value="Genomic_DNA"/>
</dbReference>
<sequence>MNNSETNTESYSQCGTNFTQVFLESDSQNTTSNMQLEKLNVEDDLRNNIRSLCEKILLNIPSKSTESIPIKKRKECRKYTELIKDRSMQMIGIIKHVKEDLKTKEVEITQLKESNKNLNPKDNTTTNFINHNINYAEAIKAKEEKNIKDMLKTEINPKHYNMNIINIKPIKTGDVIIECGNKKDLDKLKLAITTSNSLKCQEIKKRNPRLLLPRTDIDIKKDKLLDVTTENNEWLIEKCGGEEYFRNNFTEKFRFGKNENSENIVVEVNGKIRKILLENRINLIWQSIWAKDYLSIQQCYKCFGYGHTLHTCRETKH</sequence>
<comment type="caution">
    <text evidence="1">The sequence shown here is derived from an EMBL/GenBank/DDBJ whole genome shotgun (WGS) entry which is preliminary data.</text>
</comment>
<evidence type="ECO:0008006" key="3">
    <source>
        <dbReference type="Google" id="ProtNLM"/>
    </source>
</evidence>
<proteinExistence type="predicted"/>
<keyword evidence="2" id="KW-1185">Reference proteome</keyword>
<gene>
    <name evidence="1" type="ORF">ILUMI_05732</name>
</gene>
<evidence type="ECO:0000313" key="1">
    <source>
        <dbReference type="EMBL" id="KAF2900456.1"/>
    </source>
</evidence>
<dbReference type="AlphaFoldDB" id="A0A8K0DBQ2"/>
<dbReference type="Proteomes" id="UP000801492">
    <property type="component" value="Unassembled WGS sequence"/>
</dbReference>
<protein>
    <recommendedName>
        <fullName evidence="3">CCHC-type domain-containing protein</fullName>
    </recommendedName>
</protein>
<evidence type="ECO:0000313" key="2">
    <source>
        <dbReference type="Proteomes" id="UP000801492"/>
    </source>
</evidence>